<protein>
    <recommendedName>
        <fullName evidence="1">Putative plant transposon protein domain-containing protein</fullName>
    </recommendedName>
</protein>
<gene>
    <name evidence="2" type="ORF">PIB30_087533</name>
</gene>
<name>A0ABU6XVU1_9FABA</name>
<dbReference type="EMBL" id="JASCZI010212995">
    <property type="protein sequence ID" value="MED6200673.1"/>
    <property type="molecule type" value="Genomic_DNA"/>
</dbReference>
<comment type="caution">
    <text evidence="2">The sequence shown here is derived from an EMBL/GenBank/DDBJ whole genome shotgun (WGS) entry which is preliminary data.</text>
</comment>
<evidence type="ECO:0000313" key="3">
    <source>
        <dbReference type="Proteomes" id="UP001341840"/>
    </source>
</evidence>
<accession>A0ABU6XVU1</accession>
<proteinExistence type="predicted"/>
<dbReference type="Pfam" id="PF20167">
    <property type="entry name" value="Transposase_32"/>
    <property type="match status" value="1"/>
</dbReference>
<sequence>MTSSSAKKRKGKSAQNYDVAKFKSLFHEDHYNKYTKFREVLPEARIEIDGPEFAPMKAQINERKWQRLTKPMQLVTLLLENSTPMLGSRKAKGTFHLPTQLGKNEKDYRINDILRDLYVEGAQWVFHDDGRPHFLRRTDLQPMARGWNEFATRSIMPTGNHSEVNLEWAMLIHSIIIGEDIQVDEIIAEQIYKFANKTRIRTKLPLPGVIQLLCNEAKVSIPEDTMISVEPHINSKWMERVKKERASKREAHLSEQQNEATELPQVPKIQQGFPSNFMAEFNNAMAAMQLQNNQRWDAFQQRFDADQEENRKSFSYINERMDKMDYRLNFLCNTNQFMNEDLLYPYQQTELTMREMQGRGIPVTIENLKINRQRIAEMQRVRQESKGA</sequence>
<organism evidence="2 3">
    <name type="scientific">Stylosanthes scabra</name>
    <dbReference type="NCBI Taxonomy" id="79078"/>
    <lineage>
        <taxon>Eukaryota</taxon>
        <taxon>Viridiplantae</taxon>
        <taxon>Streptophyta</taxon>
        <taxon>Embryophyta</taxon>
        <taxon>Tracheophyta</taxon>
        <taxon>Spermatophyta</taxon>
        <taxon>Magnoliopsida</taxon>
        <taxon>eudicotyledons</taxon>
        <taxon>Gunneridae</taxon>
        <taxon>Pentapetalae</taxon>
        <taxon>rosids</taxon>
        <taxon>fabids</taxon>
        <taxon>Fabales</taxon>
        <taxon>Fabaceae</taxon>
        <taxon>Papilionoideae</taxon>
        <taxon>50 kb inversion clade</taxon>
        <taxon>dalbergioids sensu lato</taxon>
        <taxon>Dalbergieae</taxon>
        <taxon>Pterocarpus clade</taxon>
        <taxon>Stylosanthes</taxon>
    </lineage>
</organism>
<keyword evidence="3" id="KW-1185">Reference proteome</keyword>
<evidence type="ECO:0000259" key="1">
    <source>
        <dbReference type="Pfam" id="PF20167"/>
    </source>
</evidence>
<dbReference type="Proteomes" id="UP001341840">
    <property type="component" value="Unassembled WGS sequence"/>
</dbReference>
<evidence type="ECO:0000313" key="2">
    <source>
        <dbReference type="EMBL" id="MED6200673.1"/>
    </source>
</evidence>
<reference evidence="2 3" key="1">
    <citation type="journal article" date="2023" name="Plants (Basel)">
        <title>Bridging the Gap: Combining Genomics and Transcriptomics Approaches to Understand Stylosanthes scabra, an Orphan Legume from the Brazilian Caatinga.</title>
        <authorList>
            <person name="Ferreira-Neto J.R.C."/>
            <person name="da Silva M.D."/>
            <person name="Binneck E."/>
            <person name="de Melo N.F."/>
            <person name="da Silva R.H."/>
            <person name="de Melo A.L.T.M."/>
            <person name="Pandolfi V."/>
            <person name="Bustamante F.O."/>
            <person name="Brasileiro-Vidal A.C."/>
            <person name="Benko-Iseppon A.M."/>
        </authorList>
    </citation>
    <scope>NUCLEOTIDE SEQUENCE [LARGE SCALE GENOMIC DNA]</scope>
    <source>
        <tissue evidence="2">Leaves</tissue>
    </source>
</reference>
<feature type="domain" description="Putative plant transposon protein" evidence="1">
    <location>
        <begin position="105"/>
        <end position="219"/>
    </location>
</feature>
<dbReference type="InterPro" id="IPR046796">
    <property type="entry name" value="Transposase_32_dom"/>
</dbReference>